<comment type="subcellular location">
    <subcellularLocation>
        <location evidence="1">Membrane</location>
        <topology evidence="1">Multi-pass membrane protein</topology>
    </subcellularLocation>
</comment>
<protein>
    <recommendedName>
        <fullName evidence="2">Very-long-chain aldehyde decarbonylase CER1-like C-terminal domain-containing protein</fullName>
    </recommendedName>
</protein>
<proteinExistence type="predicted"/>
<name>A0A9R1VGS1_LACSA</name>
<gene>
    <name evidence="3" type="ORF">LSAT_V11C500248870</name>
</gene>
<dbReference type="Proteomes" id="UP000235145">
    <property type="component" value="Unassembled WGS sequence"/>
</dbReference>
<comment type="caution">
    <text evidence="3">The sequence shown here is derived from an EMBL/GenBank/DDBJ whole genome shotgun (WGS) entry which is preliminary data.</text>
</comment>
<accession>A0A9R1VGS1</accession>
<dbReference type="GO" id="GO:0016020">
    <property type="term" value="C:membrane"/>
    <property type="evidence" value="ECO:0007669"/>
    <property type="project" value="UniProtKB-SubCell"/>
</dbReference>
<dbReference type="Pfam" id="PF12076">
    <property type="entry name" value="CER1-like_C"/>
    <property type="match status" value="1"/>
</dbReference>
<feature type="domain" description="Very-long-chain aldehyde decarbonylase CER1-like C-terminal" evidence="2">
    <location>
        <begin position="75"/>
        <end position="192"/>
    </location>
</feature>
<organism evidence="3 4">
    <name type="scientific">Lactuca sativa</name>
    <name type="common">Garden lettuce</name>
    <dbReference type="NCBI Taxonomy" id="4236"/>
    <lineage>
        <taxon>Eukaryota</taxon>
        <taxon>Viridiplantae</taxon>
        <taxon>Streptophyta</taxon>
        <taxon>Embryophyta</taxon>
        <taxon>Tracheophyta</taxon>
        <taxon>Spermatophyta</taxon>
        <taxon>Magnoliopsida</taxon>
        <taxon>eudicotyledons</taxon>
        <taxon>Gunneridae</taxon>
        <taxon>Pentapetalae</taxon>
        <taxon>asterids</taxon>
        <taxon>campanulids</taxon>
        <taxon>Asterales</taxon>
        <taxon>Asteraceae</taxon>
        <taxon>Cichorioideae</taxon>
        <taxon>Cichorieae</taxon>
        <taxon>Lactucinae</taxon>
        <taxon>Lactuca</taxon>
    </lineage>
</organism>
<evidence type="ECO:0000313" key="4">
    <source>
        <dbReference type="Proteomes" id="UP000235145"/>
    </source>
</evidence>
<evidence type="ECO:0000259" key="2">
    <source>
        <dbReference type="Pfam" id="PF12076"/>
    </source>
</evidence>
<keyword evidence="4" id="KW-1185">Reference proteome</keyword>
<evidence type="ECO:0000313" key="3">
    <source>
        <dbReference type="EMBL" id="KAJ0204708.1"/>
    </source>
</evidence>
<dbReference type="AlphaFoldDB" id="A0A9R1VGS1"/>
<dbReference type="InterPro" id="IPR021940">
    <property type="entry name" value="CER1-like_C"/>
</dbReference>
<evidence type="ECO:0000256" key="1">
    <source>
        <dbReference type="ARBA" id="ARBA00004141"/>
    </source>
</evidence>
<dbReference type="EMBL" id="NBSK02000005">
    <property type="protein sequence ID" value="KAJ0204708.1"/>
    <property type="molecule type" value="Genomic_DNA"/>
</dbReference>
<reference evidence="3 4" key="1">
    <citation type="journal article" date="2017" name="Nat. Commun.">
        <title>Genome assembly with in vitro proximity ligation data and whole-genome triplication in lettuce.</title>
        <authorList>
            <person name="Reyes-Chin-Wo S."/>
            <person name="Wang Z."/>
            <person name="Yang X."/>
            <person name="Kozik A."/>
            <person name="Arikit S."/>
            <person name="Song C."/>
            <person name="Xia L."/>
            <person name="Froenicke L."/>
            <person name="Lavelle D.O."/>
            <person name="Truco M.J."/>
            <person name="Xia R."/>
            <person name="Zhu S."/>
            <person name="Xu C."/>
            <person name="Xu H."/>
            <person name="Xu X."/>
            <person name="Cox K."/>
            <person name="Korf I."/>
            <person name="Meyers B.C."/>
            <person name="Michelmore R.W."/>
        </authorList>
    </citation>
    <scope>NUCLEOTIDE SEQUENCE [LARGE SCALE GENOMIC DNA]</scope>
    <source>
        <strain evidence="4">cv. Salinas</strain>
        <tissue evidence="3">Seedlings</tissue>
    </source>
</reference>
<sequence length="193" mass="22120">MSWVHDVINRQTEEAILKADRIGVKVLSLAAFNKNKRVLSEFVVVLQNEALNGVHGNTLTVVVILNEIPQDVEEVFLTGATSKFGRVIAIYLARSKVRVLSTERFISIWKEIPLDNRHLLIQVTKYQETKQCKTWIMGKWTTPSEQNWAPPGTHFRHFVVPLVFEFRRDFTYSKLPAMKLPVDVEGLGICEVM</sequence>